<organism evidence="1">
    <name type="scientific">Marseillevirus sp</name>
    <dbReference type="NCBI Taxonomy" id="2809551"/>
    <lineage>
        <taxon>Viruses</taxon>
        <taxon>Varidnaviria</taxon>
        <taxon>Bamfordvirae</taxon>
        <taxon>Nucleocytoviricota</taxon>
        <taxon>Megaviricetes</taxon>
        <taxon>Pimascovirales</taxon>
        <taxon>Pimascovirales incertae sedis</taxon>
        <taxon>Marseilleviridae</taxon>
        <taxon>Marseillevirus</taxon>
    </lineage>
</organism>
<name>A0AA96ESQ6_9VIRU</name>
<dbReference type="EMBL" id="OR343189">
    <property type="protein sequence ID" value="WNL50442.1"/>
    <property type="molecule type" value="Genomic_DNA"/>
</dbReference>
<sequence length="39" mass="4349">MGCGCSKKKKNLCSAKTKQGKRCRNSVASKSTKYCWVHL</sequence>
<evidence type="ECO:0000313" key="1">
    <source>
        <dbReference type="EMBL" id="WNL50442.1"/>
    </source>
</evidence>
<gene>
    <name evidence="1" type="ORF">MarDSR_403</name>
</gene>
<accession>A0AA96ESQ6</accession>
<proteinExistence type="predicted"/>
<reference evidence="1" key="1">
    <citation type="submission" date="2023-07" db="EMBL/GenBank/DDBJ databases">
        <authorList>
            <person name="Xia Y."/>
        </authorList>
    </citation>
    <scope>NUCLEOTIDE SEQUENCE</scope>
    <source>
        <strain evidence="1">E</strain>
    </source>
</reference>
<protein>
    <submittedName>
        <fullName evidence="1">Uncharacterized protein</fullName>
    </submittedName>
</protein>